<reference evidence="1 2" key="1">
    <citation type="submission" date="2014-04" db="EMBL/GenBank/DDBJ databases">
        <authorList>
            <consortium name="DOE Joint Genome Institute"/>
            <person name="Kuo A."/>
            <person name="Ruytinx J."/>
            <person name="Rineau F."/>
            <person name="Colpaert J."/>
            <person name="Kohler A."/>
            <person name="Nagy L.G."/>
            <person name="Floudas D."/>
            <person name="Copeland A."/>
            <person name="Barry K.W."/>
            <person name="Cichocki N."/>
            <person name="Veneault-Fourrey C."/>
            <person name="LaButti K."/>
            <person name="Lindquist E.A."/>
            <person name="Lipzen A."/>
            <person name="Lundell T."/>
            <person name="Morin E."/>
            <person name="Murat C."/>
            <person name="Sun H."/>
            <person name="Tunlid A."/>
            <person name="Henrissat B."/>
            <person name="Grigoriev I.V."/>
            <person name="Hibbett D.S."/>
            <person name="Martin F."/>
            <person name="Nordberg H.P."/>
            <person name="Cantor M.N."/>
            <person name="Hua S.X."/>
        </authorList>
    </citation>
    <scope>NUCLEOTIDE SEQUENCE [LARGE SCALE GENOMIC DNA]</scope>
    <source>
        <strain evidence="1 2">UH-Slu-Lm8-n1</strain>
    </source>
</reference>
<dbReference type="InParanoid" id="A0A0D0A686"/>
<dbReference type="OrthoDB" id="3543113at2759"/>
<dbReference type="Proteomes" id="UP000054485">
    <property type="component" value="Unassembled WGS sequence"/>
</dbReference>
<dbReference type="Gene3D" id="3.80.10.10">
    <property type="entry name" value="Ribonuclease Inhibitor"/>
    <property type="match status" value="1"/>
</dbReference>
<sequence length="388" mass="45105">MSLRNDNRFAPLFSVIPVELYIWPRLQQLFISNSNYRALLLFLSPTLRCCSVYHWHDDDEYHAIPRTVPINTFDNCMAADQLSLLSDRVQLCKELVRLSCPTLDWAAWKHLSNIPTLMWMTVNVRRIHSTPPWLVEPHDMVIFSPFLHLTYLSFTGDCAAYATTVLQHLQIPSLKSFFIQVILLVSTEAERLFLALSHCKQTLEELTVEFRECHDPQRNALTVIPHLLFFTQLRTLRLCGFYSRIYLHFDNNLLLEAMSAWPHIRRLRIEDSRFRSSATVTFRGLFTAIRQCPQLESLQLMIDTFNIDIDPDAEPIQHTSLKRLDLETSYSYIGNAEVVARIIFNWFPCVDKVSKYTNNSRLWNEVNEHLKCMRTATALHATGAALNT</sequence>
<keyword evidence="2" id="KW-1185">Reference proteome</keyword>
<name>A0A0D0A686_9AGAM</name>
<dbReference type="HOGENOM" id="CLU_021164_0_2_1"/>
<gene>
    <name evidence="1" type="ORF">CY34DRAFT_687155</name>
</gene>
<accession>A0A0D0A686</accession>
<reference evidence="2" key="2">
    <citation type="submission" date="2015-01" db="EMBL/GenBank/DDBJ databases">
        <title>Evolutionary Origins and Diversification of the Mycorrhizal Mutualists.</title>
        <authorList>
            <consortium name="DOE Joint Genome Institute"/>
            <consortium name="Mycorrhizal Genomics Consortium"/>
            <person name="Kohler A."/>
            <person name="Kuo A."/>
            <person name="Nagy L.G."/>
            <person name="Floudas D."/>
            <person name="Copeland A."/>
            <person name="Barry K.W."/>
            <person name="Cichocki N."/>
            <person name="Veneault-Fourrey C."/>
            <person name="LaButti K."/>
            <person name="Lindquist E.A."/>
            <person name="Lipzen A."/>
            <person name="Lundell T."/>
            <person name="Morin E."/>
            <person name="Murat C."/>
            <person name="Riley R."/>
            <person name="Ohm R."/>
            <person name="Sun H."/>
            <person name="Tunlid A."/>
            <person name="Henrissat B."/>
            <person name="Grigoriev I.V."/>
            <person name="Hibbett D.S."/>
            <person name="Martin F."/>
        </authorList>
    </citation>
    <scope>NUCLEOTIDE SEQUENCE [LARGE SCALE GENOMIC DNA]</scope>
    <source>
        <strain evidence="2">UH-Slu-Lm8-n1</strain>
    </source>
</reference>
<dbReference type="SUPFAM" id="SSF52047">
    <property type="entry name" value="RNI-like"/>
    <property type="match status" value="1"/>
</dbReference>
<dbReference type="EMBL" id="KN835880">
    <property type="protein sequence ID" value="KIK33729.1"/>
    <property type="molecule type" value="Genomic_DNA"/>
</dbReference>
<protein>
    <submittedName>
        <fullName evidence="1">Uncharacterized protein</fullName>
    </submittedName>
</protein>
<organism evidence="1 2">
    <name type="scientific">Suillus luteus UH-Slu-Lm8-n1</name>
    <dbReference type="NCBI Taxonomy" id="930992"/>
    <lineage>
        <taxon>Eukaryota</taxon>
        <taxon>Fungi</taxon>
        <taxon>Dikarya</taxon>
        <taxon>Basidiomycota</taxon>
        <taxon>Agaricomycotina</taxon>
        <taxon>Agaricomycetes</taxon>
        <taxon>Agaricomycetidae</taxon>
        <taxon>Boletales</taxon>
        <taxon>Suillineae</taxon>
        <taxon>Suillaceae</taxon>
        <taxon>Suillus</taxon>
    </lineage>
</organism>
<proteinExistence type="predicted"/>
<evidence type="ECO:0000313" key="1">
    <source>
        <dbReference type="EMBL" id="KIK33729.1"/>
    </source>
</evidence>
<dbReference type="InterPro" id="IPR032675">
    <property type="entry name" value="LRR_dom_sf"/>
</dbReference>
<evidence type="ECO:0000313" key="2">
    <source>
        <dbReference type="Proteomes" id="UP000054485"/>
    </source>
</evidence>
<dbReference type="AlphaFoldDB" id="A0A0D0A686"/>